<dbReference type="SUPFAM" id="SSF56796">
    <property type="entry name" value="Dehydroquinate synthase-like"/>
    <property type="match status" value="1"/>
</dbReference>
<evidence type="ECO:0000259" key="5">
    <source>
        <dbReference type="Pfam" id="PF00465"/>
    </source>
</evidence>
<comment type="similarity">
    <text evidence="2">Belongs to the iron-containing alcohol dehydrogenase family.</text>
</comment>
<protein>
    <submittedName>
        <fullName evidence="7">Iron-containing alcohol dehydrogenase</fullName>
    </submittedName>
</protein>
<name>A0A5C8PS16_9HYPH</name>
<dbReference type="Proteomes" id="UP000321638">
    <property type="component" value="Unassembled WGS sequence"/>
</dbReference>
<dbReference type="Gene3D" id="1.20.1090.10">
    <property type="entry name" value="Dehydroquinate synthase-like - alpha domain"/>
    <property type="match status" value="1"/>
</dbReference>
<keyword evidence="8" id="KW-1185">Reference proteome</keyword>
<evidence type="ECO:0000256" key="2">
    <source>
        <dbReference type="ARBA" id="ARBA00007358"/>
    </source>
</evidence>
<proteinExistence type="inferred from homology"/>
<keyword evidence="4" id="KW-0520">NAD</keyword>
<evidence type="ECO:0000259" key="6">
    <source>
        <dbReference type="Pfam" id="PF25137"/>
    </source>
</evidence>
<dbReference type="CDD" id="cd08192">
    <property type="entry name" value="MAR-like"/>
    <property type="match status" value="1"/>
</dbReference>
<dbReference type="PANTHER" id="PTHR11496:SF102">
    <property type="entry name" value="ALCOHOL DEHYDROGENASE 4"/>
    <property type="match status" value="1"/>
</dbReference>
<dbReference type="AlphaFoldDB" id="A0A5C8PS16"/>
<feature type="domain" description="Alcohol dehydrogenase iron-type/glycerol dehydrogenase GldA" evidence="5">
    <location>
        <begin position="3"/>
        <end position="178"/>
    </location>
</feature>
<comment type="cofactor">
    <cofactor evidence="1">
        <name>Fe cation</name>
        <dbReference type="ChEBI" id="CHEBI:24875"/>
    </cofactor>
</comment>
<feature type="domain" description="Fe-containing alcohol dehydrogenase-like C-terminal" evidence="6">
    <location>
        <begin position="194"/>
        <end position="377"/>
    </location>
</feature>
<comment type="caution">
    <text evidence="7">The sequence shown here is derived from an EMBL/GenBank/DDBJ whole genome shotgun (WGS) entry which is preliminary data.</text>
</comment>
<keyword evidence="3" id="KW-0560">Oxidoreductase</keyword>
<accession>A0A5C8PS16</accession>
<dbReference type="InterPro" id="IPR018211">
    <property type="entry name" value="ADH_Fe_CS"/>
</dbReference>
<dbReference type="Pfam" id="PF25137">
    <property type="entry name" value="ADH_Fe_C"/>
    <property type="match status" value="1"/>
</dbReference>
<dbReference type="PANTHER" id="PTHR11496">
    <property type="entry name" value="ALCOHOL DEHYDROGENASE"/>
    <property type="match status" value="1"/>
</dbReference>
<evidence type="ECO:0000313" key="7">
    <source>
        <dbReference type="EMBL" id="TXL77712.1"/>
    </source>
</evidence>
<dbReference type="InterPro" id="IPR056798">
    <property type="entry name" value="ADH_Fe_C"/>
</dbReference>
<dbReference type="InterPro" id="IPR039697">
    <property type="entry name" value="Alcohol_dehydrogenase_Fe"/>
</dbReference>
<evidence type="ECO:0000256" key="3">
    <source>
        <dbReference type="ARBA" id="ARBA00023002"/>
    </source>
</evidence>
<sequence>MDQVVFGRPCADVVAEEAARLGASRVFVIASGTLNRTTDVVETLVAALGNRHAATWDRIAAHTPRTDCVEAAAAARAAKADLIVTVGGGSVTDAGKMVQLCLANDVTSPDQLDDYKRITNATPPTRRTLNVPEVRQVAVPTTLSAGEFNAGAGCTDTVSRKKESYFHPLHVPRSVVLDAAATVHTPLWLFLSLGIRAVDHAAEDICSPLCNAYSEASDIQALKLLSRGLRGVKQDPADLKARLDCLLGMWLSVVGSQAGVDKGASHAIGHILGGTAGVPHGYTSCVMLPFVMKWNKPVNADRQAVISEALGRPGADAGDALHELIAGLGLPRSLRDVGVGEDQFDLLAENTMHDRWIYTNPRKIRGPADIKEILRMAA</sequence>
<evidence type="ECO:0000313" key="8">
    <source>
        <dbReference type="Proteomes" id="UP000321638"/>
    </source>
</evidence>
<dbReference type="EMBL" id="VDUZ01000008">
    <property type="protein sequence ID" value="TXL77712.1"/>
    <property type="molecule type" value="Genomic_DNA"/>
</dbReference>
<reference evidence="7 8" key="1">
    <citation type="submission" date="2019-06" db="EMBL/GenBank/DDBJ databases">
        <title>New taxonomy in bacterial strain CC-CFT640, isolated from vineyard.</title>
        <authorList>
            <person name="Lin S.-Y."/>
            <person name="Tsai C.-F."/>
            <person name="Young C.-C."/>
        </authorList>
    </citation>
    <scope>NUCLEOTIDE SEQUENCE [LARGE SCALE GENOMIC DNA]</scope>
    <source>
        <strain evidence="7 8">CC-CFT640</strain>
    </source>
</reference>
<organism evidence="7 8">
    <name type="scientific">Vineibacter terrae</name>
    <dbReference type="NCBI Taxonomy" id="2586908"/>
    <lineage>
        <taxon>Bacteria</taxon>
        <taxon>Pseudomonadati</taxon>
        <taxon>Pseudomonadota</taxon>
        <taxon>Alphaproteobacteria</taxon>
        <taxon>Hyphomicrobiales</taxon>
        <taxon>Vineibacter</taxon>
    </lineage>
</organism>
<dbReference type="OrthoDB" id="9815791at2"/>
<gene>
    <name evidence="7" type="ORF">FHP25_09355</name>
</gene>
<dbReference type="GO" id="GO:0004022">
    <property type="term" value="F:alcohol dehydrogenase (NAD+) activity"/>
    <property type="evidence" value="ECO:0007669"/>
    <property type="project" value="TreeGrafter"/>
</dbReference>
<evidence type="ECO:0000256" key="1">
    <source>
        <dbReference type="ARBA" id="ARBA00001962"/>
    </source>
</evidence>
<dbReference type="Pfam" id="PF00465">
    <property type="entry name" value="Fe-ADH"/>
    <property type="match status" value="1"/>
</dbReference>
<dbReference type="PROSITE" id="PS00060">
    <property type="entry name" value="ADH_IRON_2"/>
    <property type="match status" value="1"/>
</dbReference>
<evidence type="ECO:0000256" key="4">
    <source>
        <dbReference type="ARBA" id="ARBA00023027"/>
    </source>
</evidence>
<dbReference type="GO" id="GO:0046872">
    <property type="term" value="F:metal ion binding"/>
    <property type="evidence" value="ECO:0007669"/>
    <property type="project" value="InterPro"/>
</dbReference>
<dbReference type="InterPro" id="IPR001670">
    <property type="entry name" value="ADH_Fe/GldA"/>
</dbReference>
<dbReference type="Gene3D" id="3.40.50.1970">
    <property type="match status" value="1"/>
</dbReference>